<organism evidence="1 2">
    <name type="scientific">Acidithiobacillus thiooxidans ATCC 19377</name>
    <dbReference type="NCBI Taxonomy" id="637390"/>
    <lineage>
        <taxon>Bacteria</taxon>
        <taxon>Pseudomonadati</taxon>
        <taxon>Pseudomonadota</taxon>
        <taxon>Acidithiobacillia</taxon>
        <taxon>Acidithiobacillales</taxon>
        <taxon>Acidithiobacillaceae</taxon>
        <taxon>Acidithiobacillus</taxon>
    </lineage>
</organism>
<comment type="caution">
    <text evidence="1">The sequence shown here is derived from an EMBL/GenBank/DDBJ whole genome shotgun (WGS) entry which is preliminary data.</text>
</comment>
<protein>
    <submittedName>
        <fullName evidence="1">Uncharacterized protein</fullName>
    </submittedName>
</protein>
<sequence>MDHRRLMEALETSIKASEPSCETLRSAVLSIAKELTQRDSLLNQKRERALKQLKLGAWVCKTRGRHQFLGPGS</sequence>
<evidence type="ECO:0000313" key="2">
    <source>
        <dbReference type="Proteomes" id="UP000315403"/>
    </source>
</evidence>
<proteinExistence type="predicted"/>
<dbReference type="Proteomes" id="UP000315403">
    <property type="component" value="Unassembled WGS sequence"/>
</dbReference>
<accession>A0A543Q1V9</accession>
<gene>
    <name evidence="1" type="ORF">DLNHIDIE_00182</name>
</gene>
<name>A0A543Q1V9_ACITH</name>
<dbReference type="AlphaFoldDB" id="A0A543Q1V9"/>
<reference evidence="1 2" key="1">
    <citation type="submission" date="2019-03" db="EMBL/GenBank/DDBJ databases">
        <title>New insights into Acidothiobacillus thiooxidans sulfur metabolism through coupled gene expression, solution geochemistry, microscopy and spectroscopy analyses.</title>
        <authorList>
            <person name="Camacho D."/>
            <person name="Frazao R."/>
            <person name="Fouillen A."/>
            <person name="Nanci A."/>
            <person name="Lang B.F."/>
            <person name="Apte S.C."/>
            <person name="Baron C."/>
            <person name="Warren L.A."/>
        </authorList>
    </citation>
    <scope>NUCLEOTIDE SEQUENCE [LARGE SCALE GENOMIC DNA]</scope>
    <source>
        <strain evidence="1 2">ATCC 19377</strain>
    </source>
</reference>
<dbReference type="EMBL" id="SZUV01000001">
    <property type="protein sequence ID" value="TQN50329.1"/>
    <property type="molecule type" value="Genomic_DNA"/>
</dbReference>
<evidence type="ECO:0000313" key="1">
    <source>
        <dbReference type="EMBL" id="TQN50329.1"/>
    </source>
</evidence>